<gene>
    <name evidence="19" type="ORF">DME_LOCUS10398</name>
</gene>
<feature type="domain" description="Diphosphomevalonate decarboxylase-like N-terminal" evidence="18">
    <location>
        <begin position="12"/>
        <end position="195"/>
    </location>
</feature>
<dbReference type="InterPro" id="IPR029765">
    <property type="entry name" value="Mev_diP_decarb"/>
</dbReference>
<dbReference type="Proteomes" id="UP000274756">
    <property type="component" value="Unassembled WGS sequence"/>
</dbReference>
<dbReference type="InterPro" id="IPR041431">
    <property type="entry name" value="Mvd1_C"/>
</dbReference>
<organism evidence="20 22">
    <name type="scientific">Dracunculus medinensis</name>
    <name type="common">Guinea worm</name>
    <dbReference type="NCBI Taxonomy" id="318479"/>
    <lineage>
        <taxon>Eukaryota</taxon>
        <taxon>Metazoa</taxon>
        <taxon>Ecdysozoa</taxon>
        <taxon>Nematoda</taxon>
        <taxon>Chromadorea</taxon>
        <taxon>Rhabditida</taxon>
        <taxon>Spirurina</taxon>
        <taxon>Dracunculoidea</taxon>
        <taxon>Dracunculidae</taxon>
        <taxon>Dracunculus</taxon>
    </lineage>
</organism>
<keyword evidence="21" id="KW-1185">Reference proteome</keyword>
<feature type="domain" description="Mvd1 C-terminal" evidence="17">
    <location>
        <begin position="210"/>
        <end position="402"/>
    </location>
</feature>
<evidence type="ECO:0000256" key="6">
    <source>
        <dbReference type="ARBA" id="ARBA00022741"/>
    </source>
</evidence>
<evidence type="ECO:0000256" key="4">
    <source>
        <dbReference type="ARBA" id="ARBA00019335"/>
    </source>
</evidence>
<dbReference type="AlphaFoldDB" id="A0A158Q5X6"/>
<evidence type="ECO:0000256" key="13">
    <source>
        <dbReference type="ARBA" id="ARBA00023239"/>
    </source>
</evidence>
<evidence type="ECO:0000256" key="1">
    <source>
        <dbReference type="ARBA" id="ARBA00003812"/>
    </source>
</evidence>
<keyword evidence="16" id="KW-0153">Cholesterol metabolism</keyword>
<dbReference type="GO" id="GO:0005524">
    <property type="term" value="F:ATP binding"/>
    <property type="evidence" value="ECO:0007669"/>
    <property type="project" value="UniProtKB-UniRule"/>
</dbReference>
<sequence>MRDCNEIRVVVPINIALIKYWGKRDEVSHKFLRLKIMLTYENMLPLNDSVSLNIDEMYAETLVRVNSLINDDSVSVNGISIDLTENLRYKRCFSVSCKMLEVRRLLHEKTISTSCDIIALKFEIISVTNFPVGAGLASSAAGFAAIAYAFGKLFNFSDKEIAYIARIGSGSACRSIFSGFVHWKAGNLNDGSDCLCEAIASKEHWLSIRALILITSHEEKTVSSSEGMRRSTLCSDLLRFRAEHIVPERVERLKEAILARNFEAFAHIIMKDSNQLHAVCMDTYPPIKYLNESSWNLINLVDCLNNYFKQSRVAYSFDAGPNCCLFMESNFVPIILVVLKKFCNLSDDIIERITRSGVIDCDNLKEQIKNMEKYLDLNEIKPVSVVVKDAYLSCVGTGPHVIAQK</sequence>
<dbReference type="InterPro" id="IPR005935">
    <property type="entry name" value="Mev_decarb"/>
</dbReference>
<evidence type="ECO:0000256" key="12">
    <source>
        <dbReference type="ARBA" id="ARBA00023221"/>
    </source>
</evidence>
<keyword evidence="8 16" id="KW-0752">Steroid biosynthesis</keyword>
<dbReference type="Gene3D" id="3.30.230.10">
    <property type="match status" value="1"/>
</dbReference>
<name>A0A158Q5X6_DRAME</name>
<keyword evidence="10 15" id="KW-0443">Lipid metabolism</keyword>
<dbReference type="NCBIfam" id="TIGR01240">
    <property type="entry name" value="mevDPdecarb"/>
    <property type="match status" value="1"/>
</dbReference>
<dbReference type="EC" id="4.1.1.33" evidence="3 15"/>
<dbReference type="EMBL" id="UYYG01001215">
    <property type="protein sequence ID" value="VDN60425.1"/>
    <property type="molecule type" value="Genomic_DNA"/>
</dbReference>
<dbReference type="InterPro" id="IPR053859">
    <property type="entry name" value="MVD-like_N"/>
</dbReference>
<dbReference type="InterPro" id="IPR020568">
    <property type="entry name" value="Ribosomal_Su5_D2-typ_SF"/>
</dbReference>
<dbReference type="GO" id="GO:0006695">
    <property type="term" value="P:cholesterol biosynthetic process"/>
    <property type="evidence" value="ECO:0007669"/>
    <property type="project" value="UniProtKB-UniPathway"/>
</dbReference>
<evidence type="ECO:0000256" key="14">
    <source>
        <dbReference type="ARBA" id="ARBA00048154"/>
    </source>
</evidence>
<dbReference type="WBParaSite" id="DME_0000853101-mRNA-1">
    <property type="protein sequence ID" value="DME_0000853101-mRNA-1"/>
    <property type="gene ID" value="DME_0000853101"/>
</dbReference>
<evidence type="ECO:0000256" key="10">
    <source>
        <dbReference type="ARBA" id="ARBA00023098"/>
    </source>
</evidence>
<reference evidence="19 21" key="2">
    <citation type="submission" date="2018-11" db="EMBL/GenBank/DDBJ databases">
        <authorList>
            <consortium name="Pathogen Informatics"/>
        </authorList>
    </citation>
    <scope>NUCLEOTIDE SEQUENCE [LARGE SCALE GENOMIC DNA]</scope>
</reference>
<dbReference type="PANTHER" id="PTHR10977:SF3">
    <property type="entry name" value="DIPHOSPHOMEVALONATE DECARBOXYLASE"/>
    <property type="match status" value="1"/>
</dbReference>
<dbReference type="UniPathway" id="UPA00063"/>
<evidence type="ECO:0000256" key="16">
    <source>
        <dbReference type="RuleBase" id="RU363086"/>
    </source>
</evidence>
<evidence type="ECO:0000259" key="18">
    <source>
        <dbReference type="Pfam" id="PF22700"/>
    </source>
</evidence>
<keyword evidence="5 16" id="KW-0444">Lipid biosynthesis</keyword>
<dbReference type="GO" id="GO:0005829">
    <property type="term" value="C:cytosol"/>
    <property type="evidence" value="ECO:0007669"/>
    <property type="project" value="InterPro"/>
</dbReference>
<evidence type="ECO:0000256" key="11">
    <source>
        <dbReference type="ARBA" id="ARBA00023166"/>
    </source>
</evidence>
<keyword evidence="7 15" id="KW-0067">ATP-binding</keyword>
<dbReference type="Pfam" id="PF18376">
    <property type="entry name" value="MDD_C"/>
    <property type="match status" value="1"/>
</dbReference>
<proteinExistence type="inferred from homology"/>
<protein>
    <recommendedName>
        <fullName evidence="4 15">Diphosphomevalonate decarboxylase</fullName>
        <ecNumber evidence="3 15">4.1.1.33</ecNumber>
    </recommendedName>
</protein>
<dbReference type="InterPro" id="IPR014721">
    <property type="entry name" value="Ribsml_uS5_D2-typ_fold_subgr"/>
</dbReference>
<evidence type="ECO:0000256" key="3">
    <source>
        <dbReference type="ARBA" id="ARBA00012296"/>
    </source>
</evidence>
<dbReference type="PIRSF" id="PIRSF015950">
    <property type="entry name" value="Mev_P_decrbx"/>
    <property type="match status" value="1"/>
</dbReference>
<evidence type="ECO:0000313" key="22">
    <source>
        <dbReference type="WBParaSite" id="DME_0000853101-mRNA-1"/>
    </source>
</evidence>
<dbReference type="SUPFAM" id="SSF55060">
    <property type="entry name" value="GHMP Kinase, C-terminal domain"/>
    <property type="match status" value="1"/>
</dbReference>
<keyword evidence="13 15" id="KW-0456">Lyase</keyword>
<evidence type="ECO:0000256" key="8">
    <source>
        <dbReference type="ARBA" id="ARBA00022955"/>
    </source>
</evidence>
<comment type="pathway">
    <text evidence="16">Steroid biosynthesis; cholesterol biosynthesis.</text>
</comment>
<comment type="function">
    <text evidence="1 16">Catalyzes the ATP dependent decarboxylation of (R)-5-diphosphomevalonate to form isopentenyl diphosphate (IPP). Functions in the mevalonate (MVA) pathway leading to isopentenyl diphosphate (IPP), a key precursor for the biosynthesis of isoprenoids and sterol synthesis.</text>
</comment>
<dbReference type="PANTHER" id="PTHR10977">
    <property type="entry name" value="DIPHOSPHOMEVALONATE DECARBOXYLASE"/>
    <property type="match status" value="1"/>
</dbReference>
<dbReference type="SUPFAM" id="SSF54211">
    <property type="entry name" value="Ribosomal protein S5 domain 2-like"/>
    <property type="match status" value="1"/>
</dbReference>
<evidence type="ECO:0000313" key="19">
    <source>
        <dbReference type="EMBL" id="VDN60425.1"/>
    </source>
</evidence>
<dbReference type="GO" id="GO:0019287">
    <property type="term" value="P:isopentenyl diphosphate biosynthetic process, mevalonate pathway"/>
    <property type="evidence" value="ECO:0007669"/>
    <property type="project" value="UniProtKB-UniRule"/>
</dbReference>
<keyword evidence="6 15" id="KW-0547">Nucleotide-binding</keyword>
<comment type="catalytic activity">
    <reaction evidence="14 15 16">
        <text>(R)-5-diphosphomevalonate + ATP = isopentenyl diphosphate + ADP + phosphate + CO2</text>
        <dbReference type="Rhea" id="RHEA:23732"/>
        <dbReference type="ChEBI" id="CHEBI:16526"/>
        <dbReference type="ChEBI" id="CHEBI:30616"/>
        <dbReference type="ChEBI" id="CHEBI:43474"/>
        <dbReference type="ChEBI" id="CHEBI:57557"/>
        <dbReference type="ChEBI" id="CHEBI:128769"/>
        <dbReference type="ChEBI" id="CHEBI:456216"/>
        <dbReference type="EC" id="4.1.1.33"/>
    </reaction>
</comment>
<dbReference type="Gene3D" id="3.30.70.890">
    <property type="entry name" value="GHMP kinase, C-terminal domain"/>
    <property type="match status" value="1"/>
</dbReference>
<evidence type="ECO:0000256" key="7">
    <source>
        <dbReference type="ARBA" id="ARBA00022840"/>
    </source>
</evidence>
<keyword evidence="11 16" id="KW-1207">Sterol metabolism</keyword>
<evidence type="ECO:0000256" key="9">
    <source>
        <dbReference type="ARBA" id="ARBA00023011"/>
    </source>
</evidence>
<keyword evidence="12 16" id="KW-0753">Steroid metabolism</keyword>
<evidence type="ECO:0000313" key="20">
    <source>
        <dbReference type="Proteomes" id="UP000038040"/>
    </source>
</evidence>
<reference evidence="22" key="1">
    <citation type="submission" date="2016-04" db="UniProtKB">
        <authorList>
            <consortium name="WormBaseParasite"/>
        </authorList>
    </citation>
    <scope>IDENTIFICATION</scope>
</reference>
<evidence type="ECO:0000256" key="15">
    <source>
        <dbReference type="PIRNR" id="PIRNR015950"/>
    </source>
</evidence>
<evidence type="ECO:0000313" key="21">
    <source>
        <dbReference type="Proteomes" id="UP000274756"/>
    </source>
</evidence>
<evidence type="ECO:0000256" key="5">
    <source>
        <dbReference type="ARBA" id="ARBA00022516"/>
    </source>
</evidence>
<comment type="similarity">
    <text evidence="2 15 16">Belongs to the diphosphomevalonate decarboxylase family.</text>
</comment>
<accession>A0A158Q5X6</accession>
<dbReference type="STRING" id="318479.A0A158Q5X6"/>
<dbReference type="Pfam" id="PF22700">
    <property type="entry name" value="MVD-like_N"/>
    <property type="match status" value="1"/>
</dbReference>
<evidence type="ECO:0000259" key="17">
    <source>
        <dbReference type="Pfam" id="PF18376"/>
    </source>
</evidence>
<keyword evidence="9 16" id="KW-0756">Sterol biosynthesis</keyword>
<dbReference type="InterPro" id="IPR036554">
    <property type="entry name" value="GHMP_kinase_C_sf"/>
</dbReference>
<evidence type="ECO:0000256" key="2">
    <source>
        <dbReference type="ARBA" id="ARBA00008831"/>
    </source>
</evidence>
<keyword evidence="16" id="KW-0152">Cholesterol biosynthesis</keyword>
<dbReference type="GO" id="GO:0004163">
    <property type="term" value="F:diphosphomevalonate decarboxylase activity"/>
    <property type="evidence" value="ECO:0007669"/>
    <property type="project" value="UniProtKB-UniRule"/>
</dbReference>
<dbReference type="Proteomes" id="UP000038040">
    <property type="component" value="Unplaced"/>
</dbReference>
<dbReference type="OrthoDB" id="10253702at2759"/>